<comment type="caution">
    <text evidence="4">The sequence shown here is derived from an EMBL/GenBank/DDBJ whole genome shotgun (WGS) entry which is preliminary data.</text>
</comment>
<protein>
    <submittedName>
        <fullName evidence="4">Pyrroloquinoline quinone biosynthesis protein C</fullName>
    </submittedName>
</protein>
<dbReference type="Proteomes" id="UP000235346">
    <property type="component" value="Unassembled WGS sequence"/>
</dbReference>
<dbReference type="PANTHER" id="PTHR40279">
    <property type="entry name" value="PQQC-LIKE PROTEIN"/>
    <property type="match status" value="1"/>
</dbReference>
<evidence type="ECO:0000256" key="1">
    <source>
        <dbReference type="ARBA" id="ARBA00022905"/>
    </source>
</evidence>
<evidence type="ECO:0000259" key="3">
    <source>
        <dbReference type="Pfam" id="PF03070"/>
    </source>
</evidence>
<dbReference type="EMBL" id="PNRE01000091">
    <property type="protein sequence ID" value="PMR67401.1"/>
    <property type="molecule type" value="Genomic_DNA"/>
</dbReference>
<keyword evidence="1" id="KW-0884">PQQ biosynthesis</keyword>
<evidence type="ECO:0000256" key="2">
    <source>
        <dbReference type="ARBA" id="ARBA00023002"/>
    </source>
</evidence>
<dbReference type="Gene3D" id="1.20.910.10">
    <property type="entry name" value="Heme oxygenase-like"/>
    <property type="match status" value="1"/>
</dbReference>
<name>A0A2N7TGT4_9GAMM</name>
<dbReference type="InterPro" id="IPR016084">
    <property type="entry name" value="Haem_Oase-like_multi-hlx"/>
</dbReference>
<dbReference type="AlphaFoldDB" id="A0A2N7TGT4"/>
<dbReference type="InterPro" id="IPR011845">
    <property type="entry name" value="PqqC"/>
</dbReference>
<keyword evidence="5" id="KW-1185">Reference proteome</keyword>
<sequence>MVRIASPPASSQGEAMSPGAFRETLMAKGAYYHVHHPYQVDMAAGRATPEQIRGWVANRFYYQVMIPQKDAALLANCPDAATRRRWIQRLLDHDGNGDDAGGIEAWLALGEAVGLTRDELWSQAHVLPGVRFAVDAYVNFVRGASWQEGAISSLTELFAPKAHQSRLDTWPIHYPWIDETGYGYFRKRLKEARRDVEHGLEVALAVCTTVETQRRALEILQFKLDVLWSMLDAMTLAYQLGRPPYHSVTDRRVHHRGL</sequence>
<evidence type="ECO:0000313" key="4">
    <source>
        <dbReference type="EMBL" id="PMR67401.1"/>
    </source>
</evidence>
<dbReference type="NCBIfam" id="TIGR02111">
    <property type="entry name" value="PQQ_syn_pqqC"/>
    <property type="match status" value="1"/>
</dbReference>
<dbReference type="GO" id="GO:0016491">
    <property type="term" value="F:oxidoreductase activity"/>
    <property type="evidence" value="ECO:0007669"/>
    <property type="project" value="UniProtKB-KW"/>
</dbReference>
<dbReference type="HAMAP" id="MF_00654">
    <property type="entry name" value="PQQ_syn_PqqC"/>
    <property type="match status" value="1"/>
</dbReference>
<gene>
    <name evidence="4" type="ORF">C1H66_19820</name>
</gene>
<dbReference type="SUPFAM" id="SSF48613">
    <property type="entry name" value="Heme oxygenase-like"/>
    <property type="match status" value="1"/>
</dbReference>
<feature type="domain" description="Thiaminase-2/PQQC" evidence="3">
    <location>
        <begin position="31"/>
        <end position="232"/>
    </location>
</feature>
<accession>A0A2N7TGT4</accession>
<dbReference type="GO" id="GO:0018189">
    <property type="term" value="P:pyrroloquinoline quinone biosynthetic process"/>
    <property type="evidence" value="ECO:0007669"/>
    <property type="project" value="UniProtKB-KW"/>
</dbReference>
<dbReference type="PANTHER" id="PTHR40279:SF3">
    <property type="entry name" value="4-AMINOBENZOATE SYNTHASE"/>
    <property type="match status" value="1"/>
</dbReference>
<dbReference type="InterPro" id="IPR004305">
    <property type="entry name" value="Thiaminase-2/PQQC"/>
</dbReference>
<organism evidence="4 5">
    <name type="scientific">Halomonas heilongjiangensis</name>
    <dbReference type="NCBI Taxonomy" id="1387883"/>
    <lineage>
        <taxon>Bacteria</taxon>
        <taxon>Pseudomonadati</taxon>
        <taxon>Pseudomonadota</taxon>
        <taxon>Gammaproteobacteria</taxon>
        <taxon>Oceanospirillales</taxon>
        <taxon>Halomonadaceae</taxon>
        <taxon>Halomonas</taxon>
    </lineage>
</organism>
<evidence type="ECO:0000313" key="5">
    <source>
        <dbReference type="Proteomes" id="UP000235346"/>
    </source>
</evidence>
<dbReference type="InterPro" id="IPR039068">
    <property type="entry name" value="PqqC-like"/>
</dbReference>
<feature type="non-terminal residue" evidence="4">
    <location>
        <position position="258"/>
    </location>
</feature>
<dbReference type="RefSeq" id="WP_102629603.1">
    <property type="nucleotide sequence ID" value="NZ_PNRE01000091.1"/>
</dbReference>
<proteinExistence type="inferred from homology"/>
<reference evidence="4 5" key="1">
    <citation type="submission" date="2018-01" db="EMBL/GenBank/DDBJ databases">
        <title>Halomonas endophytica sp. nov., isolated from storage liquid in the stems of Populus euphratica.</title>
        <authorList>
            <person name="Chen C."/>
        </authorList>
    </citation>
    <scope>NUCLEOTIDE SEQUENCE [LARGE SCALE GENOMIC DNA]</scope>
    <source>
        <strain evidence="4 5">DSM 26881</strain>
    </source>
</reference>
<keyword evidence="2" id="KW-0560">Oxidoreductase</keyword>
<dbReference type="Pfam" id="PF03070">
    <property type="entry name" value="TENA_THI-4"/>
    <property type="match status" value="1"/>
</dbReference>